<keyword evidence="2" id="KW-1133">Transmembrane helix</keyword>
<comment type="caution">
    <text evidence="4">The sequence shown here is derived from an EMBL/GenBank/DDBJ whole genome shotgun (WGS) entry which is preliminary data.</text>
</comment>
<evidence type="ECO:0000313" key="5">
    <source>
        <dbReference type="Proteomes" id="UP000274920"/>
    </source>
</evidence>
<organism evidence="4 5">
    <name type="scientific">Schaedlerella arabinosiphila</name>
    <dbReference type="NCBI Taxonomy" id="2044587"/>
    <lineage>
        <taxon>Bacteria</taxon>
        <taxon>Bacillati</taxon>
        <taxon>Bacillota</taxon>
        <taxon>Clostridia</taxon>
        <taxon>Lachnospirales</taxon>
        <taxon>Lachnospiraceae</taxon>
        <taxon>Schaedlerella</taxon>
    </lineage>
</organism>
<dbReference type="AlphaFoldDB" id="A0A426DH59"/>
<sequence>MHGKKRICRTILITCLVFFMSGSCVSAEEIPGDLPVIARWEEGCGFDSAGMQITGGWAYDSVNEAGKYVLFDENGMVQRKAERWEGREDAGEYFTSTEQETGTIALRSEVFEGFAGEISVTVEEENGTVKKYVLSPANLYEFNIPAHSGRYRILRVEAADDAHVYLAEYSREPFCMEENGLFLCSIQVTDQKAGEVQQKQQGTPAETEDRPEEENTGERRQAVSGRETVRRKDKIWEGSMGTHSLDLKYLFLGAGIVVILAAGLLVRSRKKKYH</sequence>
<keyword evidence="2" id="KW-0472">Membrane</keyword>
<dbReference type="EMBL" id="RHJS01000002">
    <property type="protein sequence ID" value="RRK32129.1"/>
    <property type="molecule type" value="Genomic_DNA"/>
</dbReference>
<reference evidence="4" key="1">
    <citation type="submission" date="2018-10" db="EMBL/GenBank/DDBJ databases">
        <title>Schaedlerella arabinophila gen. nov. sp. nov., isolated from the mouse intestinal tract and comparative analysis with the genome of the closely related altered Schaedler flora strain ASF502.</title>
        <authorList>
            <person name="Miyake S."/>
            <person name="Soh M."/>
            <person name="Seedorf H."/>
        </authorList>
    </citation>
    <scope>NUCLEOTIDE SEQUENCE [LARGE SCALE GENOMIC DNA]</scope>
    <source>
        <strain evidence="4">DSM 106076</strain>
    </source>
</reference>
<name>A0A426DH59_9FIRM</name>
<accession>A0A426DH59</accession>
<evidence type="ECO:0000256" key="2">
    <source>
        <dbReference type="SAM" id="Phobius"/>
    </source>
</evidence>
<evidence type="ECO:0000313" key="4">
    <source>
        <dbReference type="EMBL" id="RRK32129.1"/>
    </source>
</evidence>
<keyword evidence="5" id="KW-1185">Reference proteome</keyword>
<feature type="region of interest" description="Disordered" evidence="1">
    <location>
        <begin position="195"/>
        <end position="226"/>
    </location>
</feature>
<evidence type="ECO:0000256" key="1">
    <source>
        <dbReference type="SAM" id="MobiDB-lite"/>
    </source>
</evidence>
<feature type="chain" id="PRO_5038568036" description="LPXTG cell wall anchor domain-containing protein" evidence="3">
    <location>
        <begin position="27"/>
        <end position="274"/>
    </location>
</feature>
<feature type="transmembrane region" description="Helical" evidence="2">
    <location>
        <begin position="249"/>
        <end position="266"/>
    </location>
</feature>
<dbReference type="Proteomes" id="UP000274920">
    <property type="component" value="Unassembled WGS sequence"/>
</dbReference>
<keyword evidence="3" id="KW-0732">Signal</keyword>
<feature type="signal peptide" evidence="3">
    <location>
        <begin position="1"/>
        <end position="26"/>
    </location>
</feature>
<dbReference type="PROSITE" id="PS51257">
    <property type="entry name" value="PROKAR_LIPOPROTEIN"/>
    <property type="match status" value="1"/>
</dbReference>
<evidence type="ECO:0008006" key="6">
    <source>
        <dbReference type="Google" id="ProtNLM"/>
    </source>
</evidence>
<proteinExistence type="predicted"/>
<feature type="compositionally biased region" description="Basic and acidic residues" evidence="1">
    <location>
        <begin position="216"/>
        <end position="226"/>
    </location>
</feature>
<protein>
    <recommendedName>
        <fullName evidence="6">LPXTG cell wall anchor domain-containing protein</fullName>
    </recommendedName>
</protein>
<keyword evidence="2" id="KW-0812">Transmembrane</keyword>
<gene>
    <name evidence="4" type="ORF">EBB54_12685</name>
</gene>
<evidence type="ECO:0000256" key="3">
    <source>
        <dbReference type="SAM" id="SignalP"/>
    </source>
</evidence>
<dbReference type="RefSeq" id="WP_125127653.1">
    <property type="nucleotide sequence ID" value="NZ_RHJS01000002.1"/>
</dbReference>